<evidence type="ECO:0000313" key="5">
    <source>
        <dbReference type="Proteomes" id="UP000199473"/>
    </source>
</evidence>
<dbReference type="PANTHER" id="PTHR43473">
    <property type="entry name" value="MAGNESIUM-CHELATASE SUBUNIT CHLD, CHLOROPLASTIC"/>
    <property type="match status" value="1"/>
</dbReference>
<dbReference type="RefSeq" id="WP_092954541.1">
    <property type="nucleotide sequence ID" value="NZ_FOSQ01000001.1"/>
</dbReference>
<dbReference type="SUPFAM" id="SSF53300">
    <property type="entry name" value="vWA-like"/>
    <property type="match status" value="1"/>
</dbReference>
<dbReference type="PANTHER" id="PTHR43473:SF2">
    <property type="entry name" value="MAGNESIUM-CHELATASE SUBUNIT CHLD, CHLOROPLASTIC"/>
    <property type="match status" value="1"/>
</dbReference>
<dbReference type="SMART" id="SM00327">
    <property type="entry name" value="VWA"/>
    <property type="match status" value="1"/>
</dbReference>
<dbReference type="OrthoDB" id="9775079at2"/>
<reference evidence="4 5" key="1">
    <citation type="submission" date="2016-10" db="EMBL/GenBank/DDBJ databases">
        <authorList>
            <person name="de Groot N.N."/>
        </authorList>
    </citation>
    <scope>NUCLEOTIDE SEQUENCE [LARGE SCALE GENOMIC DNA]</scope>
    <source>
        <strain evidence="4 5">DSM 19981</strain>
    </source>
</reference>
<dbReference type="AlphaFoldDB" id="A0A1I3XHI8"/>
<dbReference type="NCBIfam" id="NF009943">
    <property type="entry name" value="PRK13406.1"/>
    <property type="match status" value="1"/>
</dbReference>
<evidence type="ECO:0000313" key="4">
    <source>
        <dbReference type="EMBL" id="SFK19034.1"/>
    </source>
</evidence>
<evidence type="ECO:0000259" key="3">
    <source>
        <dbReference type="PROSITE" id="PS50234"/>
    </source>
</evidence>
<accession>A0A1I3XHI8</accession>
<name>A0A1I3XHI8_9PROT</name>
<evidence type="ECO:0000256" key="1">
    <source>
        <dbReference type="ARBA" id="ARBA00005799"/>
    </source>
</evidence>
<dbReference type="InterPro" id="IPR027417">
    <property type="entry name" value="P-loop_NTPase"/>
</dbReference>
<dbReference type="Proteomes" id="UP000199473">
    <property type="component" value="Unassembled WGS sequence"/>
</dbReference>
<dbReference type="Pfam" id="PF13519">
    <property type="entry name" value="VWA_2"/>
    <property type="match status" value="1"/>
</dbReference>
<proteinExistence type="inferred from homology"/>
<dbReference type="Gene3D" id="3.40.50.300">
    <property type="entry name" value="P-loop containing nucleotide triphosphate hydrolases"/>
    <property type="match status" value="1"/>
</dbReference>
<sequence>MTEAAGHPPAEDAARAALLLAVDPVGLGGAALRCAPGFPRDRWLGLLRVALPEGTAMKRLPTGVPDSRLLGGLDLTATLSAGRPIVERGVLADAHGGLVLAAMAERMDSATAAKIAAVLDAGEVAVQRDGLGVTIPARIGLVALDEGAAEEEQPPPALLERLAFRLFLDELPQQSVLRWPVPDRAAIAGARARLADVTVPETVLEALVAAALAFGIDSARAPLLALRAARAAAALAGRSEVASEDAGLAARLVYGPRATRMPAQDEAPPEPPPPEPPPPDAENSADQKPEGGPDPQTLQEMLLAATQAALPSGLLAALGADARNAARRSAGAQGREGQRRKSQLRGRPIGTRAGALRDGARLSIVETLRSAAPWQPLRLRERAGRPGPRILVKRDDIRLMRFQQNTETTAIFVVDASGSSALNRLAEAKGAVEMLLADCYVRRDRVAVVAFRGQAAELLLPPTNSLVRAKRSLAGLPGGGATPLALGLDAAMALAAEEQRRGRTPLMILLTDGRANIGRSGTPGRPQAEADALSAAIPVRLAGISALLVDTSPRPAPFAKQMATAMGARYLALPAVSSEKLSAAVAATRGAA</sequence>
<organism evidence="4 5">
    <name type="scientific">Falsiroseomonas stagni DSM 19981</name>
    <dbReference type="NCBI Taxonomy" id="1123062"/>
    <lineage>
        <taxon>Bacteria</taxon>
        <taxon>Pseudomonadati</taxon>
        <taxon>Pseudomonadota</taxon>
        <taxon>Alphaproteobacteria</taxon>
        <taxon>Acetobacterales</taxon>
        <taxon>Roseomonadaceae</taxon>
        <taxon>Falsiroseomonas</taxon>
    </lineage>
</organism>
<dbReference type="InterPro" id="IPR002035">
    <property type="entry name" value="VWF_A"/>
</dbReference>
<dbReference type="EMBL" id="FOSQ01000001">
    <property type="protein sequence ID" value="SFK19034.1"/>
    <property type="molecule type" value="Genomic_DNA"/>
</dbReference>
<comment type="similarity">
    <text evidence="1">Belongs to the Mg-chelatase subunits D/I family.</text>
</comment>
<dbReference type="InterPro" id="IPR041702">
    <property type="entry name" value="BchD/ChlD_VWA"/>
</dbReference>
<dbReference type="SUPFAM" id="SSF52540">
    <property type="entry name" value="P-loop containing nucleoside triphosphate hydrolases"/>
    <property type="match status" value="1"/>
</dbReference>
<dbReference type="PROSITE" id="PS50234">
    <property type="entry name" value="VWFA"/>
    <property type="match status" value="1"/>
</dbReference>
<protein>
    <submittedName>
        <fullName evidence="4">Protoporphyrin IX magnesium-chelatase</fullName>
    </submittedName>
</protein>
<dbReference type="InterPro" id="IPR041628">
    <property type="entry name" value="ChlI/MoxR_AAA_lid"/>
</dbReference>
<keyword evidence="5" id="KW-1185">Reference proteome</keyword>
<feature type="compositionally biased region" description="Pro residues" evidence="2">
    <location>
        <begin position="269"/>
        <end position="280"/>
    </location>
</feature>
<feature type="region of interest" description="Disordered" evidence="2">
    <location>
        <begin position="261"/>
        <end position="296"/>
    </location>
</feature>
<feature type="domain" description="VWFA" evidence="3">
    <location>
        <begin position="409"/>
        <end position="549"/>
    </location>
</feature>
<dbReference type="STRING" id="1123062.SAMN02745775_101321"/>
<gene>
    <name evidence="4" type="ORF">SAMN02745775_101321</name>
</gene>
<dbReference type="Pfam" id="PF17863">
    <property type="entry name" value="AAA_lid_2"/>
    <property type="match status" value="1"/>
</dbReference>
<dbReference type="InterPro" id="IPR036465">
    <property type="entry name" value="vWFA_dom_sf"/>
</dbReference>
<feature type="region of interest" description="Disordered" evidence="2">
    <location>
        <begin position="326"/>
        <end position="349"/>
    </location>
</feature>
<dbReference type="Gene3D" id="1.10.8.80">
    <property type="entry name" value="Magnesium chelatase subunit I, C-Terminal domain"/>
    <property type="match status" value="1"/>
</dbReference>
<evidence type="ECO:0000256" key="2">
    <source>
        <dbReference type="SAM" id="MobiDB-lite"/>
    </source>
</evidence>
<dbReference type="CDD" id="cd01451">
    <property type="entry name" value="vWA_Magnesium_chelatase"/>
    <property type="match status" value="1"/>
</dbReference>
<dbReference type="Gene3D" id="3.40.50.410">
    <property type="entry name" value="von Willebrand factor, type A domain"/>
    <property type="match status" value="1"/>
</dbReference>